<dbReference type="Proteomes" id="UP000823982">
    <property type="component" value="Unassembled WGS sequence"/>
</dbReference>
<evidence type="ECO:0000313" key="2">
    <source>
        <dbReference type="Proteomes" id="UP000823982"/>
    </source>
</evidence>
<dbReference type="EMBL" id="DVIR01000030">
    <property type="protein sequence ID" value="HIS24368.1"/>
    <property type="molecule type" value="Genomic_DNA"/>
</dbReference>
<protein>
    <submittedName>
        <fullName evidence="1">Cytidylate kinase-like family protein</fullName>
    </submittedName>
</protein>
<keyword evidence="1" id="KW-0418">Kinase</keyword>
<keyword evidence="1" id="KW-0808">Transferase</keyword>
<comment type="caution">
    <text evidence="1">The sequence shown here is derived from an EMBL/GenBank/DDBJ whole genome shotgun (WGS) entry which is preliminary data.</text>
</comment>
<evidence type="ECO:0000313" key="1">
    <source>
        <dbReference type="EMBL" id="HIS24368.1"/>
    </source>
</evidence>
<dbReference type="GO" id="GO:0016301">
    <property type="term" value="F:kinase activity"/>
    <property type="evidence" value="ECO:0007669"/>
    <property type="project" value="UniProtKB-KW"/>
</dbReference>
<dbReference type="InterPro" id="IPR027417">
    <property type="entry name" value="P-loop_NTPase"/>
</dbReference>
<organism evidence="1 2">
    <name type="scientific">Candidatus Faeciplasma gallinarum</name>
    <dbReference type="NCBI Taxonomy" id="2840799"/>
    <lineage>
        <taxon>Bacteria</taxon>
        <taxon>Bacillati</taxon>
        <taxon>Bacillota</taxon>
        <taxon>Clostridia</taxon>
        <taxon>Eubacteriales</taxon>
        <taxon>Oscillospiraceae</taxon>
        <taxon>Oscillospiraceae incertae sedis</taxon>
        <taxon>Candidatus Faeciplasma</taxon>
    </lineage>
</organism>
<reference evidence="1" key="2">
    <citation type="journal article" date="2021" name="PeerJ">
        <title>Extensive microbial diversity within the chicken gut microbiome revealed by metagenomics and culture.</title>
        <authorList>
            <person name="Gilroy R."/>
            <person name="Ravi A."/>
            <person name="Getino M."/>
            <person name="Pursley I."/>
            <person name="Horton D.L."/>
            <person name="Alikhan N.F."/>
            <person name="Baker D."/>
            <person name="Gharbi K."/>
            <person name="Hall N."/>
            <person name="Watson M."/>
            <person name="Adriaenssens E.M."/>
            <person name="Foster-Nyarko E."/>
            <person name="Jarju S."/>
            <person name="Secka A."/>
            <person name="Antonio M."/>
            <person name="Oren A."/>
            <person name="Chaudhuri R.R."/>
            <person name="La Ragione R."/>
            <person name="Hildebrand F."/>
            <person name="Pallen M.J."/>
        </authorList>
    </citation>
    <scope>NUCLEOTIDE SEQUENCE</scope>
    <source>
        <strain evidence="1">CHK157-1446</strain>
    </source>
</reference>
<sequence length="210" mass="24511">MRIITISREFGSGGRELGKRLSDILGYDYYDREIITAVAKESGLDEHYVESILGDHGWQNIPIAYCRSLGSRFYTQEAINVELLIRQRDVIRKIADMGQNFIIVGRNADVILKELDPMRIFVCADREEKIKRIVRRASDFEDVSPNRIERMMNRIDHRRARVRQILTDSKWGNRSDYDVIINTTGWQIKELAAATAHFCTERFERTVQDK</sequence>
<dbReference type="Gene3D" id="3.40.50.300">
    <property type="entry name" value="P-loop containing nucleotide triphosphate hydrolases"/>
    <property type="match status" value="1"/>
</dbReference>
<proteinExistence type="predicted"/>
<gene>
    <name evidence="1" type="ORF">IAD01_03070</name>
</gene>
<dbReference type="Pfam" id="PF13189">
    <property type="entry name" value="Cytidylate_kin2"/>
    <property type="match status" value="1"/>
</dbReference>
<dbReference type="AlphaFoldDB" id="A0A9D1EMV6"/>
<name>A0A9D1EMV6_9FIRM</name>
<reference evidence="1" key="1">
    <citation type="submission" date="2020-10" db="EMBL/GenBank/DDBJ databases">
        <authorList>
            <person name="Gilroy R."/>
        </authorList>
    </citation>
    <scope>NUCLEOTIDE SEQUENCE</scope>
    <source>
        <strain evidence="1">CHK157-1446</strain>
    </source>
</reference>
<accession>A0A9D1EMV6</accession>
<dbReference type="SUPFAM" id="SSF52540">
    <property type="entry name" value="P-loop containing nucleoside triphosphate hydrolases"/>
    <property type="match status" value="1"/>
</dbReference>